<dbReference type="RefSeq" id="WP_275978386.1">
    <property type="nucleotide sequence ID" value="NZ_JAMZDZ010000001.1"/>
</dbReference>
<comment type="caution">
    <text evidence="1">The sequence shown here is derived from an EMBL/GenBank/DDBJ whole genome shotgun (WGS) entry which is preliminary data.</text>
</comment>
<evidence type="ECO:0000313" key="1">
    <source>
        <dbReference type="EMBL" id="MFC4134968.1"/>
    </source>
</evidence>
<evidence type="ECO:0008006" key="3">
    <source>
        <dbReference type="Google" id="ProtNLM"/>
    </source>
</evidence>
<organism evidence="1 2">
    <name type="scientific">Hamadaea flava</name>
    <dbReference type="NCBI Taxonomy" id="1742688"/>
    <lineage>
        <taxon>Bacteria</taxon>
        <taxon>Bacillati</taxon>
        <taxon>Actinomycetota</taxon>
        <taxon>Actinomycetes</taxon>
        <taxon>Micromonosporales</taxon>
        <taxon>Micromonosporaceae</taxon>
        <taxon>Hamadaea</taxon>
    </lineage>
</organism>
<dbReference type="EMBL" id="JBHSAY010000019">
    <property type="protein sequence ID" value="MFC4134968.1"/>
    <property type="molecule type" value="Genomic_DNA"/>
</dbReference>
<dbReference type="Proteomes" id="UP001595816">
    <property type="component" value="Unassembled WGS sequence"/>
</dbReference>
<name>A0ABV8LWY7_9ACTN</name>
<accession>A0ABV8LWY7</accession>
<sequence length="351" mass="37208">MKRLVDLSVAGNEASDLLRVESAEVLAALGARAAYWTVLDEGPVEECLAVLSLGADGWHARHLPASAGTHTGRTEDGEALARHDGWVYVIGSHFGSKAGPLRPKRAFVARFAESLTPQVQVVRHRFTLHRLVNEALRRLADEGHPAAPEPPAARVHASFIEETLRRGQAKAKQWVTDLRPGDHPINVEGAAFTPSGSLLLGLRWPVSTAGEPLLVEIAGIPGLFAEPPLPLSVVGVYAVTGAGPGPLGVRALAPRPGVPGEFDVIVGSIDALGKNSVIIEEHPQARDATCAHLRFRVPADGSVAIKPVVVADLAPLHHVEGVAELDGSPLYVTDEAHRVSLWVHQTSASAR</sequence>
<keyword evidence="2" id="KW-1185">Reference proteome</keyword>
<proteinExistence type="predicted"/>
<protein>
    <recommendedName>
        <fullName evidence="3">DUF4185 domain-containing protein</fullName>
    </recommendedName>
</protein>
<evidence type="ECO:0000313" key="2">
    <source>
        <dbReference type="Proteomes" id="UP001595816"/>
    </source>
</evidence>
<gene>
    <name evidence="1" type="ORF">ACFOZ4_30525</name>
</gene>
<reference evidence="2" key="1">
    <citation type="journal article" date="2019" name="Int. J. Syst. Evol. Microbiol.">
        <title>The Global Catalogue of Microorganisms (GCM) 10K type strain sequencing project: providing services to taxonomists for standard genome sequencing and annotation.</title>
        <authorList>
            <consortium name="The Broad Institute Genomics Platform"/>
            <consortium name="The Broad Institute Genome Sequencing Center for Infectious Disease"/>
            <person name="Wu L."/>
            <person name="Ma J."/>
        </authorList>
    </citation>
    <scope>NUCLEOTIDE SEQUENCE [LARGE SCALE GENOMIC DNA]</scope>
    <source>
        <strain evidence="2">CGMCC 4.7289</strain>
    </source>
</reference>